<dbReference type="InterPro" id="IPR012341">
    <property type="entry name" value="6hp_glycosidase-like_sf"/>
</dbReference>
<dbReference type="WBParaSite" id="PDA_v2.g10399.t1">
    <property type="protein sequence ID" value="PDA_v2.g10399.t1"/>
    <property type="gene ID" value="PDA_v2.g10399"/>
</dbReference>
<organism evidence="2 3">
    <name type="scientific">Panagrolaimus davidi</name>
    <dbReference type="NCBI Taxonomy" id="227884"/>
    <lineage>
        <taxon>Eukaryota</taxon>
        <taxon>Metazoa</taxon>
        <taxon>Ecdysozoa</taxon>
        <taxon>Nematoda</taxon>
        <taxon>Chromadorea</taxon>
        <taxon>Rhabditida</taxon>
        <taxon>Tylenchina</taxon>
        <taxon>Panagrolaimomorpha</taxon>
        <taxon>Panagrolaimoidea</taxon>
        <taxon>Panagrolaimidae</taxon>
        <taxon>Panagrolaimus</taxon>
    </lineage>
</organism>
<dbReference type="InterPro" id="IPR020464">
    <property type="entry name" value="LanC-like_prot_euk"/>
</dbReference>
<keyword evidence="2" id="KW-1185">Reference proteome</keyword>
<dbReference type="GO" id="GO:0005975">
    <property type="term" value="P:carbohydrate metabolic process"/>
    <property type="evidence" value="ECO:0007669"/>
    <property type="project" value="InterPro"/>
</dbReference>
<evidence type="ECO:0000313" key="2">
    <source>
        <dbReference type="Proteomes" id="UP000887578"/>
    </source>
</evidence>
<evidence type="ECO:0000256" key="1">
    <source>
        <dbReference type="ARBA" id="ARBA00007179"/>
    </source>
</evidence>
<dbReference type="SUPFAM" id="SSF158745">
    <property type="entry name" value="LanC-like"/>
    <property type="match status" value="1"/>
</dbReference>
<dbReference type="PANTHER" id="PTHR12736:SF7">
    <property type="entry name" value="LANC-LIKE PROTEIN 3"/>
    <property type="match status" value="1"/>
</dbReference>
<dbReference type="CDD" id="cd04794">
    <property type="entry name" value="euk_LANCL"/>
    <property type="match status" value="1"/>
</dbReference>
<dbReference type="Pfam" id="PF05147">
    <property type="entry name" value="LANC_like"/>
    <property type="match status" value="1"/>
</dbReference>
<evidence type="ECO:0000313" key="3">
    <source>
        <dbReference type="WBParaSite" id="PDA_v2.g10399.t1"/>
    </source>
</evidence>
<dbReference type="AlphaFoldDB" id="A0A914NZS6"/>
<proteinExistence type="inferred from homology"/>
<dbReference type="SMART" id="SM01260">
    <property type="entry name" value="LANC_like"/>
    <property type="match status" value="1"/>
</dbReference>
<dbReference type="GO" id="GO:0031179">
    <property type="term" value="P:peptide modification"/>
    <property type="evidence" value="ECO:0007669"/>
    <property type="project" value="InterPro"/>
</dbReference>
<dbReference type="GO" id="GO:0005886">
    <property type="term" value="C:plasma membrane"/>
    <property type="evidence" value="ECO:0007669"/>
    <property type="project" value="TreeGrafter"/>
</dbReference>
<dbReference type="PRINTS" id="PR01951">
    <property type="entry name" value="LANCEUKARYTE"/>
</dbReference>
<accession>A0A914NZS6</accession>
<dbReference type="Proteomes" id="UP000887578">
    <property type="component" value="Unplaced"/>
</dbReference>
<dbReference type="PRINTS" id="PR01950">
    <property type="entry name" value="LANCSUPER"/>
</dbReference>
<dbReference type="Gene3D" id="1.50.10.10">
    <property type="match status" value="1"/>
</dbReference>
<dbReference type="PANTHER" id="PTHR12736">
    <property type="entry name" value="LANC-LIKE PROTEIN"/>
    <property type="match status" value="1"/>
</dbReference>
<name>A0A914NZS6_9BILA</name>
<protein>
    <submittedName>
        <fullName evidence="3">Uncharacterized protein</fullName>
    </submittedName>
</protein>
<sequence>MIAFLNFELKDKHFFTNPFLSSTDGYERYASDEWILTQIKALTYKVVNRIILLDEKLTYNIYSGLGGIVYALLRAHKYLNQELSDENGVTNGAAFYYYLDGFLGINVTKAIFHYIKKESFDISATITTVVNILMPEKETIFDGRCGQLASILTLQKEANQFVLDENEIHKVLTKVINTGYDCSVKHLYESPLAFPESNYSGKHSSVSPLPYPVKLLGFLKGLAGILQMLLSFWNYLDDNKKSLVKDTVEWLLEKYEVDKASSSAEKDEMKDIGELCQLWIVAYIVLDDEKYLNAADACCEQIWERGISCEGPGLDNGVSGNGYAFLLMYRLTKNEKYLSRSKMFSLILMDPEFDKLMKESENPFSLFEGWSGALCFLTDILDPKNAQFPFIPISFPQ</sequence>
<comment type="similarity">
    <text evidence="1">Belongs to the LanC-like protein family.</text>
</comment>
<reference evidence="3" key="1">
    <citation type="submission" date="2022-11" db="UniProtKB">
        <authorList>
            <consortium name="WormBaseParasite"/>
        </authorList>
    </citation>
    <scope>IDENTIFICATION</scope>
</reference>
<dbReference type="InterPro" id="IPR007822">
    <property type="entry name" value="LANC-like"/>
</dbReference>